<organism evidence="4 5">
    <name type="scientific">Globodera rostochiensis</name>
    <name type="common">Golden nematode worm</name>
    <name type="synonym">Heterodera rostochiensis</name>
    <dbReference type="NCBI Taxonomy" id="31243"/>
    <lineage>
        <taxon>Eukaryota</taxon>
        <taxon>Metazoa</taxon>
        <taxon>Ecdysozoa</taxon>
        <taxon>Nematoda</taxon>
        <taxon>Chromadorea</taxon>
        <taxon>Rhabditida</taxon>
        <taxon>Tylenchina</taxon>
        <taxon>Tylenchomorpha</taxon>
        <taxon>Tylenchoidea</taxon>
        <taxon>Heteroderidae</taxon>
        <taxon>Heteroderinae</taxon>
        <taxon>Globodera</taxon>
    </lineage>
</organism>
<dbReference type="PANTHER" id="PTHR10502">
    <property type="entry name" value="ANNEXIN"/>
    <property type="match status" value="1"/>
</dbReference>
<feature type="region of interest" description="Disordered" evidence="2">
    <location>
        <begin position="362"/>
        <end position="385"/>
    </location>
</feature>
<dbReference type="GO" id="GO:0005634">
    <property type="term" value="C:nucleus"/>
    <property type="evidence" value="ECO:0007669"/>
    <property type="project" value="TreeGrafter"/>
</dbReference>
<reference evidence="5" key="1">
    <citation type="submission" date="2022-11" db="UniProtKB">
        <authorList>
            <consortium name="WormBaseParasite"/>
        </authorList>
    </citation>
    <scope>IDENTIFICATION</scope>
</reference>
<feature type="chain" id="PRO_5037524953" evidence="3">
    <location>
        <begin position="19"/>
        <end position="418"/>
    </location>
</feature>
<evidence type="ECO:0000256" key="2">
    <source>
        <dbReference type="SAM" id="MobiDB-lite"/>
    </source>
</evidence>
<dbReference type="PANTHER" id="PTHR10502:SF102">
    <property type="entry name" value="ANNEXIN B11"/>
    <property type="match status" value="1"/>
</dbReference>
<dbReference type="InterPro" id="IPR037104">
    <property type="entry name" value="Annexin_sf"/>
</dbReference>
<dbReference type="GO" id="GO:0005509">
    <property type="term" value="F:calcium ion binding"/>
    <property type="evidence" value="ECO:0007669"/>
    <property type="project" value="InterPro"/>
</dbReference>
<comment type="similarity">
    <text evidence="1">Belongs to the annexin family.</text>
</comment>
<sequence>MKKLLYILFNITIFYVNSTLRPEKGAEAELFNNNGIEQPLDPNLAALAGIYPLSWTQMEKRITVQEIENKIIEKNADWTWQIEKWHFEWERIKESIARKKSETKAKKNNGAKKAYFTKFIGRAKMDRLVLLATDLLDASTNSVFTDSTDVIEILVTTTNKEKDVAGINENFCEKLSNENEVSGNYKAVLIPLCFSRRVESFHFISEENELQNIIKRLNELVTKPHDFHVLTENDILVNALVTFSYPKLRHIFEKYEQIYGNKIEQKVTDIYFDEFKHLKVSRLKSAFKGNFRVEQHFWQTAEKWSENDALKDVTRILLSRAPIDLADIDDEFSSLHGIGSTAQNSISDSLDRIIKSEIAKQSDKKQSGAVNDEMPSSTEVNGKPSQKIETLKAFKQIVQWAKQLDEQRFRFIFERNDA</sequence>
<dbReference type="WBParaSite" id="Gr19_v10_g6206.t1">
    <property type="protein sequence ID" value="Gr19_v10_g6206.t1"/>
    <property type="gene ID" value="Gr19_v10_g6206"/>
</dbReference>
<feature type="signal peptide" evidence="3">
    <location>
        <begin position="1"/>
        <end position="18"/>
    </location>
</feature>
<dbReference type="GO" id="GO:0005886">
    <property type="term" value="C:plasma membrane"/>
    <property type="evidence" value="ECO:0007669"/>
    <property type="project" value="TreeGrafter"/>
</dbReference>
<dbReference type="GO" id="GO:0001786">
    <property type="term" value="F:phosphatidylserine binding"/>
    <property type="evidence" value="ECO:0007669"/>
    <property type="project" value="TreeGrafter"/>
</dbReference>
<evidence type="ECO:0000256" key="1">
    <source>
        <dbReference type="ARBA" id="ARBA00007831"/>
    </source>
</evidence>
<dbReference type="SUPFAM" id="SSF47874">
    <property type="entry name" value="Annexin"/>
    <property type="match status" value="1"/>
</dbReference>
<evidence type="ECO:0000313" key="4">
    <source>
        <dbReference type="Proteomes" id="UP000887572"/>
    </source>
</evidence>
<dbReference type="GO" id="GO:0005544">
    <property type="term" value="F:calcium-dependent phospholipid binding"/>
    <property type="evidence" value="ECO:0007669"/>
    <property type="project" value="InterPro"/>
</dbReference>
<proteinExistence type="inferred from homology"/>
<dbReference type="Gene3D" id="1.10.220.10">
    <property type="entry name" value="Annexin"/>
    <property type="match status" value="1"/>
</dbReference>
<name>A0A914I396_GLORO</name>
<evidence type="ECO:0000256" key="3">
    <source>
        <dbReference type="SAM" id="SignalP"/>
    </source>
</evidence>
<dbReference type="AlphaFoldDB" id="A0A914I396"/>
<evidence type="ECO:0000313" key="5">
    <source>
        <dbReference type="WBParaSite" id="Gr19_v10_g6206.t1"/>
    </source>
</evidence>
<keyword evidence="3" id="KW-0732">Signal</keyword>
<protein>
    <submittedName>
        <fullName evidence="5">Uncharacterized protein</fullName>
    </submittedName>
</protein>
<accession>A0A914I396</accession>
<dbReference type="Proteomes" id="UP000887572">
    <property type="component" value="Unplaced"/>
</dbReference>
<feature type="compositionally biased region" description="Polar residues" evidence="2">
    <location>
        <begin position="374"/>
        <end position="385"/>
    </location>
</feature>
<dbReference type="GO" id="GO:0005737">
    <property type="term" value="C:cytoplasm"/>
    <property type="evidence" value="ECO:0007669"/>
    <property type="project" value="TreeGrafter"/>
</dbReference>
<dbReference type="GO" id="GO:0012506">
    <property type="term" value="C:vesicle membrane"/>
    <property type="evidence" value="ECO:0007669"/>
    <property type="project" value="TreeGrafter"/>
</dbReference>
<keyword evidence="4" id="KW-1185">Reference proteome</keyword>